<name>G6F001_9PROT</name>
<dbReference type="Proteomes" id="UP000005939">
    <property type="component" value="Unassembled WGS sequence"/>
</dbReference>
<evidence type="ECO:0000313" key="1">
    <source>
        <dbReference type="EMBL" id="EHD14083.1"/>
    </source>
</evidence>
<dbReference type="EMBL" id="AGFR01000005">
    <property type="protein sequence ID" value="EHD14083.1"/>
    <property type="molecule type" value="Genomic_DNA"/>
</dbReference>
<dbReference type="AlphaFoldDB" id="G6F001"/>
<reference evidence="1 2" key="1">
    <citation type="submission" date="2011-10" db="EMBL/GenBank/DDBJ databases">
        <title>Genome Sequence of Commensalibacter intestini A911, isolated from Drosophila gut.</title>
        <authorList>
            <person name="Lee W.-J."/>
            <person name="Kim E.-K."/>
        </authorList>
    </citation>
    <scope>NUCLEOTIDE SEQUENCE [LARGE SCALE GENOMIC DNA]</scope>
    <source>
        <strain evidence="1 2">A911</strain>
    </source>
</reference>
<accession>G6F001</accession>
<comment type="caution">
    <text evidence="1">The sequence shown here is derived from an EMBL/GenBank/DDBJ whole genome shotgun (WGS) entry which is preliminary data.</text>
</comment>
<dbReference type="RefSeq" id="WP_008853937.1">
    <property type="nucleotide sequence ID" value="NZ_AGFR01000005.1"/>
</dbReference>
<dbReference type="STRING" id="1088868.CIN_09470"/>
<gene>
    <name evidence="1" type="ORF">CIN_09470</name>
</gene>
<sequence length="51" mass="6290">MKKNIFEKMLLKTVKEVDSYQKDIIKKQKEIEARVKERRESIRRGIKIERE</sequence>
<proteinExistence type="predicted"/>
<protein>
    <submittedName>
        <fullName evidence="1">Uncharacterized protein</fullName>
    </submittedName>
</protein>
<evidence type="ECO:0000313" key="2">
    <source>
        <dbReference type="Proteomes" id="UP000005939"/>
    </source>
</evidence>
<organism evidence="1 2">
    <name type="scientific">Commensalibacter intestini A911</name>
    <dbReference type="NCBI Taxonomy" id="1088868"/>
    <lineage>
        <taxon>Bacteria</taxon>
        <taxon>Pseudomonadati</taxon>
        <taxon>Pseudomonadota</taxon>
        <taxon>Alphaproteobacteria</taxon>
        <taxon>Acetobacterales</taxon>
        <taxon>Acetobacteraceae</taxon>
    </lineage>
</organism>